<dbReference type="EC" id="2.4.2.-" evidence="1"/>
<dbReference type="GO" id="GO:0005634">
    <property type="term" value="C:nucleus"/>
    <property type="evidence" value="ECO:0007669"/>
    <property type="project" value="TreeGrafter"/>
</dbReference>
<proteinExistence type="predicted"/>
<dbReference type="PANTHER" id="PTHR45740">
    <property type="entry name" value="POLY [ADP-RIBOSE] POLYMERASE"/>
    <property type="match status" value="1"/>
</dbReference>
<protein>
    <recommendedName>
        <fullName evidence="1">Poly [ADP-ribose] polymerase</fullName>
        <shortName evidence="1">PARP</shortName>
        <ecNumber evidence="1">2.4.2.-</ecNumber>
    </recommendedName>
</protein>
<evidence type="ECO:0000256" key="2">
    <source>
        <dbReference type="SAM" id="MobiDB-lite"/>
    </source>
</evidence>
<reference evidence="4" key="1">
    <citation type="submission" date="2014-12" db="EMBL/GenBank/DDBJ databases">
        <title>Insight into the proteome of Arion vulgaris.</title>
        <authorList>
            <person name="Aradska J."/>
            <person name="Bulat T."/>
            <person name="Smidak R."/>
            <person name="Sarate P."/>
            <person name="Gangsoo J."/>
            <person name="Sialana F."/>
            <person name="Bilban M."/>
            <person name="Lubec G."/>
        </authorList>
    </citation>
    <scope>NUCLEOTIDE SEQUENCE</scope>
    <source>
        <tissue evidence="4">Skin</tissue>
    </source>
</reference>
<dbReference type="PROSITE" id="PS51059">
    <property type="entry name" value="PARP_CATALYTIC"/>
    <property type="match status" value="1"/>
</dbReference>
<feature type="non-terminal residue" evidence="4">
    <location>
        <position position="498"/>
    </location>
</feature>
<keyword evidence="1" id="KW-0328">Glycosyltransferase</keyword>
<keyword evidence="1" id="KW-0520">NAD</keyword>
<dbReference type="InterPro" id="IPR051712">
    <property type="entry name" value="ARTD-AVP"/>
</dbReference>
<dbReference type="SUPFAM" id="SSF56399">
    <property type="entry name" value="ADP-ribosylation"/>
    <property type="match status" value="1"/>
</dbReference>
<dbReference type="GO" id="GO:0003950">
    <property type="term" value="F:NAD+ poly-ADP-ribosyltransferase activity"/>
    <property type="evidence" value="ECO:0007669"/>
    <property type="project" value="UniProtKB-UniRule"/>
</dbReference>
<evidence type="ECO:0000313" key="4">
    <source>
        <dbReference type="EMBL" id="CEK67167.1"/>
    </source>
</evidence>
<feature type="region of interest" description="Disordered" evidence="2">
    <location>
        <begin position="1"/>
        <end position="29"/>
    </location>
</feature>
<feature type="non-terminal residue" evidence="4">
    <location>
        <position position="1"/>
    </location>
</feature>
<accession>A0A0B6ZFF9</accession>
<dbReference type="InterPro" id="IPR012317">
    <property type="entry name" value="Poly(ADP-ribose)pol_cat_dom"/>
</dbReference>
<name>A0A0B6ZFF9_9EUPU</name>
<organism evidence="4">
    <name type="scientific">Arion vulgaris</name>
    <dbReference type="NCBI Taxonomy" id="1028688"/>
    <lineage>
        <taxon>Eukaryota</taxon>
        <taxon>Metazoa</taxon>
        <taxon>Spiralia</taxon>
        <taxon>Lophotrochozoa</taxon>
        <taxon>Mollusca</taxon>
        <taxon>Gastropoda</taxon>
        <taxon>Heterobranchia</taxon>
        <taxon>Euthyneura</taxon>
        <taxon>Panpulmonata</taxon>
        <taxon>Eupulmonata</taxon>
        <taxon>Stylommatophora</taxon>
        <taxon>Helicina</taxon>
        <taxon>Arionoidea</taxon>
        <taxon>Arionidae</taxon>
        <taxon>Arion</taxon>
    </lineage>
</organism>
<dbReference type="Pfam" id="PF00644">
    <property type="entry name" value="PARP"/>
    <property type="match status" value="1"/>
</dbReference>
<dbReference type="AlphaFoldDB" id="A0A0B6ZFF9"/>
<dbReference type="Gene3D" id="3.90.228.10">
    <property type="match status" value="1"/>
</dbReference>
<dbReference type="SUPFAM" id="SSF57850">
    <property type="entry name" value="RING/U-box"/>
    <property type="match status" value="2"/>
</dbReference>
<evidence type="ECO:0000259" key="3">
    <source>
        <dbReference type="PROSITE" id="PS51059"/>
    </source>
</evidence>
<evidence type="ECO:0000256" key="1">
    <source>
        <dbReference type="RuleBase" id="RU362114"/>
    </source>
</evidence>
<feature type="compositionally biased region" description="Polar residues" evidence="2">
    <location>
        <begin position="1"/>
        <end position="26"/>
    </location>
</feature>
<gene>
    <name evidence="4" type="primary">ORF61598</name>
</gene>
<sequence>CSSAAKSNTLPSVLQVSTSSHNTSVDNPAVTANKRHIKSFLNTYVNHRLKTEAYTNEDINDVADEFALVLKGSRKRPHDANLTNTMFPIKKPYLVGSSVAANSKNPMEEFNTDMKDSLKESKMEMDSVHGSYTNSSLQTKKTVQEYDSAIMLCKICDISSSSSKSIRCRNSHAICQNCLEDEIRLVMASDKVYLSCPVESCKAAITLDSLSSVLPSFILDLLGDNLRLKEQRASAKAIKKMQGLVICPHCSCPGLLEEYLLHFICATCKSSCCRYCKAPWAHQEEHDGCYLLSIVGTECLKDISKLPQNWNLNITPFNKSFVQVNVPLTSNEGSAVAAFFAKTSSAKCHVVQILRIQNLKLWEKYVLKRKHAEEDIGAADLKEKFLFHGTKAENIVNICAEGFDMRVPTSNGALLGKGIYFSITSKYSERYADKSGMIFLARVICGWSQHGQKQMTRPQYHGTSRRMYDSCVDNVSSPTMYTVFDNSQCYPEYLIQFS</sequence>
<keyword evidence="1" id="KW-0808">Transferase</keyword>
<dbReference type="EMBL" id="HACG01020302">
    <property type="protein sequence ID" value="CEK67167.1"/>
    <property type="molecule type" value="Transcribed_RNA"/>
</dbReference>
<feature type="domain" description="PARP catalytic" evidence="3">
    <location>
        <begin position="306"/>
        <end position="498"/>
    </location>
</feature>
<dbReference type="PANTHER" id="PTHR45740:SF2">
    <property type="entry name" value="POLY [ADP-RIBOSE] POLYMERASE"/>
    <property type="match status" value="1"/>
</dbReference>
<dbReference type="GO" id="GO:1990404">
    <property type="term" value="F:NAD+-protein mono-ADP-ribosyltransferase activity"/>
    <property type="evidence" value="ECO:0007669"/>
    <property type="project" value="TreeGrafter"/>
</dbReference>